<sequence length="344" mass="38654">MGLLKENSIYALTQEDLKFFLGANDFSLELAPIILQNLYKKNKRTKTLSEKLLSALEGNFSFSLPEIKQVSKSPDGTIKFLMGFPDQKTVETVLIPFHKRFTVCLSSQVGCAMKCSFCYTGTMGLSRHLKGSEIVGQYVVAANYLRQELGQKPISPNIVFMGQGEPLHNSEEVLKAINVFMEPLGLGIGPRQMTLSTAGFLPGMRKLADFPKINIALSLHSPFNEVRKELIPINQHYPLEDVLGALDELDLMKRQFVTYEYLLIDELNDRKEDADELEKLLGNRPAIINIIPFNPFPGSAYKRPSKEKVESFKEMLVERKLRTMVRTTKGSDILAACGQLKSKT</sequence>
<dbReference type="SUPFAM" id="SSF102114">
    <property type="entry name" value="Radical SAM enzymes"/>
    <property type="match status" value="1"/>
</dbReference>
<evidence type="ECO:0000256" key="5">
    <source>
        <dbReference type="ARBA" id="ARBA00022490"/>
    </source>
</evidence>
<evidence type="ECO:0000313" key="15">
    <source>
        <dbReference type="Proteomes" id="UP000235584"/>
    </source>
</evidence>
<dbReference type="OrthoDB" id="5288216at2"/>
<dbReference type="InterPro" id="IPR004383">
    <property type="entry name" value="rRNA_lsu_MTrfase_RlmN/Cfr"/>
</dbReference>
<keyword evidence="4" id="KW-0004">4Fe-4S</keyword>
<dbReference type="GO" id="GO:0030488">
    <property type="term" value="P:tRNA methylation"/>
    <property type="evidence" value="ECO:0007669"/>
    <property type="project" value="InterPro"/>
</dbReference>
<evidence type="ECO:0000256" key="6">
    <source>
        <dbReference type="ARBA" id="ARBA00022552"/>
    </source>
</evidence>
<evidence type="ECO:0000256" key="7">
    <source>
        <dbReference type="ARBA" id="ARBA00022603"/>
    </source>
</evidence>
<comment type="subcellular location">
    <subcellularLocation>
        <location evidence="2">Cytoplasm</location>
    </subcellularLocation>
</comment>
<dbReference type="GO" id="GO:0070475">
    <property type="term" value="P:rRNA base methylation"/>
    <property type="evidence" value="ECO:0007669"/>
    <property type="project" value="InterPro"/>
</dbReference>
<evidence type="ECO:0000256" key="1">
    <source>
        <dbReference type="ARBA" id="ARBA00001966"/>
    </source>
</evidence>
<comment type="cofactor">
    <cofactor evidence="1">
        <name>[4Fe-4S] cluster</name>
        <dbReference type="ChEBI" id="CHEBI:49883"/>
    </cofactor>
</comment>
<keyword evidence="8 14" id="KW-0808">Transferase</keyword>
<dbReference type="InterPro" id="IPR007197">
    <property type="entry name" value="rSAM"/>
</dbReference>
<keyword evidence="7 14" id="KW-0489">Methyltransferase</keyword>
<evidence type="ECO:0000256" key="12">
    <source>
        <dbReference type="ARBA" id="ARBA00023014"/>
    </source>
</evidence>
<dbReference type="InterPro" id="IPR013785">
    <property type="entry name" value="Aldolase_TIM"/>
</dbReference>
<keyword evidence="10" id="KW-0479">Metal-binding</keyword>
<evidence type="ECO:0000256" key="8">
    <source>
        <dbReference type="ARBA" id="ARBA00022679"/>
    </source>
</evidence>
<keyword evidence="9" id="KW-0949">S-adenosyl-L-methionine</keyword>
<evidence type="ECO:0000256" key="9">
    <source>
        <dbReference type="ARBA" id="ARBA00022691"/>
    </source>
</evidence>
<dbReference type="Proteomes" id="UP000235584">
    <property type="component" value="Chromosome"/>
</dbReference>
<dbReference type="AlphaFoldDB" id="A0A2K9NPW5"/>
<keyword evidence="6" id="KW-0698">rRNA processing</keyword>
<evidence type="ECO:0000256" key="13">
    <source>
        <dbReference type="ARBA" id="ARBA00023157"/>
    </source>
</evidence>
<gene>
    <name evidence="14" type="primary">rlmN</name>
    <name evidence="14" type="ORF">C0V70_05500</name>
</gene>
<dbReference type="EMBL" id="CP025704">
    <property type="protein sequence ID" value="AUN97576.1"/>
    <property type="molecule type" value="Genomic_DNA"/>
</dbReference>
<keyword evidence="13" id="KW-1015">Disulfide bond</keyword>
<keyword evidence="5" id="KW-0963">Cytoplasm</keyword>
<dbReference type="RefSeq" id="WP_102242871.1">
    <property type="nucleotide sequence ID" value="NZ_CP025704.1"/>
</dbReference>
<dbReference type="NCBIfam" id="TIGR00048">
    <property type="entry name" value="rRNA_mod_RlmN"/>
    <property type="match status" value="1"/>
</dbReference>
<keyword evidence="11" id="KW-0408">Iron</keyword>
<dbReference type="InterPro" id="IPR040072">
    <property type="entry name" value="Methyltransferase_A"/>
</dbReference>
<dbReference type="InterPro" id="IPR058240">
    <property type="entry name" value="rSAM_sf"/>
</dbReference>
<dbReference type="KEGG" id="bsto:C0V70_05500"/>
<dbReference type="SFLD" id="SFLDF00275">
    <property type="entry name" value="adenosine_C2_methyltransferase"/>
    <property type="match status" value="1"/>
</dbReference>
<dbReference type="SFLD" id="SFLDG01062">
    <property type="entry name" value="methyltransferase_(Class_A)"/>
    <property type="match status" value="1"/>
</dbReference>
<reference evidence="14 15" key="1">
    <citation type="submission" date="2018-01" db="EMBL/GenBank/DDBJ databases">
        <title>Complete genome sequence of Bacteriovorax stolpii DSM12778.</title>
        <authorList>
            <person name="Tang B."/>
            <person name="Chang J."/>
        </authorList>
    </citation>
    <scope>NUCLEOTIDE SEQUENCE [LARGE SCALE GENOMIC DNA]</scope>
    <source>
        <strain evidence="14 15">DSM 12778</strain>
    </source>
</reference>
<dbReference type="GO" id="GO:0046872">
    <property type="term" value="F:metal ion binding"/>
    <property type="evidence" value="ECO:0007669"/>
    <property type="project" value="UniProtKB-KW"/>
</dbReference>
<evidence type="ECO:0000256" key="2">
    <source>
        <dbReference type="ARBA" id="ARBA00004496"/>
    </source>
</evidence>
<dbReference type="Pfam" id="PF04055">
    <property type="entry name" value="Radical_SAM"/>
    <property type="match status" value="1"/>
</dbReference>
<dbReference type="GO" id="GO:0005737">
    <property type="term" value="C:cytoplasm"/>
    <property type="evidence" value="ECO:0007669"/>
    <property type="project" value="UniProtKB-SubCell"/>
</dbReference>
<keyword evidence="12" id="KW-0411">Iron-sulfur</keyword>
<organism evidence="14 15">
    <name type="scientific">Bacteriovorax stolpii</name>
    <name type="common">Bdellovibrio stolpii</name>
    <dbReference type="NCBI Taxonomy" id="960"/>
    <lineage>
        <taxon>Bacteria</taxon>
        <taxon>Pseudomonadati</taxon>
        <taxon>Bdellovibrionota</taxon>
        <taxon>Bacteriovoracia</taxon>
        <taxon>Bacteriovoracales</taxon>
        <taxon>Bacteriovoracaceae</taxon>
        <taxon>Bacteriovorax</taxon>
    </lineage>
</organism>
<dbReference type="PANTHER" id="PTHR30544:SF5">
    <property type="entry name" value="RADICAL SAM CORE DOMAIN-CONTAINING PROTEIN"/>
    <property type="match status" value="1"/>
</dbReference>
<dbReference type="PIRSF" id="PIRSF006004">
    <property type="entry name" value="CHP00048"/>
    <property type="match status" value="1"/>
</dbReference>
<evidence type="ECO:0000256" key="4">
    <source>
        <dbReference type="ARBA" id="ARBA00022485"/>
    </source>
</evidence>
<keyword evidence="15" id="KW-1185">Reference proteome</keyword>
<protein>
    <submittedName>
        <fullName evidence="14">23S rRNA (Adenine(2503)-C(2))-methyltransferase RlmN</fullName>
    </submittedName>
</protein>
<proteinExistence type="inferred from homology"/>
<dbReference type="CDD" id="cd01335">
    <property type="entry name" value="Radical_SAM"/>
    <property type="match status" value="1"/>
</dbReference>
<accession>A0A2K9NPW5</accession>
<evidence type="ECO:0000313" key="14">
    <source>
        <dbReference type="EMBL" id="AUN97576.1"/>
    </source>
</evidence>
<dbReference type="PANTHER" id="PTHR30544">
    <property type="entry name" value="23S RRNA METHYLTRANSFERASE"/>
    <property type="match status" value="1"/>
</dbReference>
<dbReference type="PROSITE" id="PS51918">
    <property type="entry name" value="RADICAL_SAM"/>
    <property type="match status" value="1"/>
</dbReference>
<dbReference type="Gene3D" id="3.20.20.70">
    <property type="entry name" value="Aldolase class I"/>
    <property type="match status" value="1"/>
</dbReference>
<name>A0A2K9NPW5_BACTC</name>
<comment type="similarity">
    <text evidence="3">Belongs to the radical SAM superfamily. RlmN family.</text>
</comment>
<dbReference type="GO" id="GO:0008173">
    <property type="term" value="F:RNA methyltransferase activity"/>
    <property type="evidence" value="ECO:0007669"/>
    <property type="project" value="InterPro"/>
</dbReference>
<evidence type="ECO:0000256" key="3">
    <source>
        <dbReference type="ARBA" id="ARBA00007544"/>
    </source>
</evidence>
<dbReference type="GO" id="GO:0051539">
    <property type="term" value="F:4 iron, 4 sulfur cluster binding"/>
    <property type="evidence" value="ECO:0007669"/>
    <property type="project" value="UniProtKB-KW"/>
</dbReference>
<dbReference type="SFLD" id="SFLDS00029">
    <property type="entry name" value="Radical_SAM"/>
    <property type="match status" value="1"/>
</dbReference>
<evidence type="ECO:0000256" key="11">
    <source>
        <dbReference type="ARBA" id="ARBA00023004"/>
    </source>
</evidence>
<evidence type="ECO:0000256" key="10">
    <source>
        <dbReference type="ARBA" id="ARBA00022723"/>
    </source>
</evidence>
<dbReference type="InterPro" id="IPR027492">
    <property type="entry name" value="RNA_MTrfase_RlmN"/>
</dbReference>